<keyword evidence="8" id="KW-1185">Reference proteome</keyword>
<reference evidence="7 8" key="1">
    <citation type="submission" date="2024-11" db="EMBL/GenBank/DDBJ databases">
        <title>Chromosome-level genome assembly of the freshwater bivalve Anodonta woodiana.</title>
        <authorList>
            <person name="Chen X."/>
        </authorList>
    </citation>
    <scope>NUCLEOTIDE SEQUENCE [LARGE SCALE GENOMIC DNA]</scope>
    <source>
        <strain evidence="7">MN2024</strain>
        <tissue evidence="7">Gills</tissue>
    </source>
</reference>
<dbReference type="Proteomes" id="UP001634394">
    <property type="component" value="Unassembled WGS sequence"/>
</dbReference>
<evidence type="ECO:0000256" key="5">
    <source>
        <dbReference type="SAM" id="MobiDB-lite"/>
    </source>
</evidence>
<dbReference type="PANTHER" id="PTHR13237:SF8">
    <property type="entry name" value="SOMETHING ABOUT SILENCING PROTEIN 10"/>
    <property type="match status" value="1"/>
</dbReference>
<evidence type="ECO:0000256" key="1">
    <source>
        <dbReference type="ARBA" id="ARBA00004123"/>
    </source>
</evidence>
<dbReference type="InterPro" id="IPR007146">
    <property type="entry name" value="Sas10/Utp3/C1D"/>
</dbReference>
<feature type="region of interest" description="Disordered" evidence="5">
    <location>
        <begin position="417"/>
        <end position="458"/>
    </location>
</feature>
<dbReference type="InterPro" id="IPR018972">
    <property type="entry name" value="Sas10_C_dom"/>
</dbReference>
<feature type="region of interest" description="Disordered" evidence="5">
    <location>
        <begin position="486"/>
        <end position="507"/>
    </location>
</feature>
<sequence length="532" mass="60529">MSRKLKGKGRLKGQAVSLLESDDDGDIPDPTSNEYFYDDVDEFHASREKILLERGVRNEEAAVDSNEEEEILALETDSDDDEMMKLTKSQLRRLNRMRKKKEMDSDIEDAEDEEAGLPDSKAWGGSKRRFIGGDVDDNEIDLSGSESGEDGDAKLEEIEALNLQRKLAEQLDDQDFGLEALQPARKSKEEKGAEKIIKDLSKLSTKEKLQLLKKKSPELLPLIHDFTEKLTEVKTVWKPLYTLLLEKNVHGKAADYVNTKLQLNLNYCVNIAFYLMLQAKHVPVINHPVIKRLVQYRNLLKELEPADQKLKGEIDLILEKLKNGEDIHFRTLEIPQAKNTFIRRKIATTSGNAGTDKRKLSDLVSDSEEDDSLAEDVESFLPPTGGGSKRNKQLKEEGKYETRDEKAALAYYQMMKDGRKNDKEEEDPDTLHSKDDYGQEEKELGDDGEELAVEDGEADSKRAITYQIAKNKGLTAKKSKELRNPRVKHRMKYRKAKIRRKGQIREPKTEVARYGGELSGIRAGIKRGIKLK</sequence>
<evidence type="ECO:0000313" key="7">
    <source>
        <dbReference type="EMBL" id="KAL3867582.1"/>
    </source>
</evidence>
<feature type="region of interest" description="Disordered" evidence="5">
    <location>
        <begin position="1"/>
        <end position="35"/>
    </location>
</feature>
<feature type="compositionally biased region" description="Basic and acidic residues" evidence="5">
    <location>
        <begin position="393"/>
        <end position="402"/>
    </location>
</feature>
<dbReference type="Pfam" id="PF04000">
    <property type="entry name" value="Sas10_Utp3"/>
    <property type="match status" value="1"/>
</dbReference>
<keyword evidence="4" id="KW-0539">Nucleus</keyword>
<feature type="region of interest" description="Disordered" evidence="5">
    <location>
        <begin position="351"/>
        <end position="402"/>
    </location>
</feature>
<feature type="compositionally biased region" description="Acidic residues" evidence="5">
    <location>
        <begin position="105"/>
        <end position="116"/>
    </location>
</feature>
<feature type="region of interest" description="Disordered" evidence="5">
    <location>
        <begin position="96"/>
        <end position="123"/>
    </location>
</feature>
<feature type="compositionally biased region" description="Acidic residues" evidence="5">
    <location>
        <begin position="365"/>
        <end position="378"/>
    </location>
</feature>
<name>A0ABD3W143_SINWO</name>
<comment type="similarity">
    <text evidence="2">Belongs to the SAS10 family.</text>
</comment>
<dbReference type="AlphaFoldDB" id="A0ABD3W143"/>
<evidence type="ECO:0000256" key="4">
    <source>
        <dbReference type="ARBA" id="ARBA00023242"/>
    </source>
</evidence>
<gene>
    <name evidence="7" type="ORF">ACJMK2_040466</name>
</gene>
<protein>
    <recommendedName>
        <fullName evidence="6">Sas10 C-terminal domain-containing protein</fullName>
    </recommendedName>
</protein>
<evidence type="ECO:0000259" key="6">
    <source>
        <dbReference type="Pfam" id="PF09368"/>
    </source>
</evidence>
<dbReference type="Pfam" id="PF09368">
    <property type="entry name" value="Sas10"/>
    <property type="match status" value="1"/>
</dbReference>
<evidence type="ECO:0000256" key="3">
    <source>
        <dbReference type="ARBA" id="ARBA00022553"/>
    </source>
</evidence>
<comment type="subcellular location">
    <subcellularLocation>
        <location evidence="1">Nucleus</location>
    </subcellularLocation>
</comment>
<feature type="domain" description="Sas10 C-terminal" evidence="6">
    <location>
        <begin position="459"/>
        <end position="531"/>
    </location>
</feature>
<feature type="compositionally biased region" description="Basic residues" evidence="5">
    <location>
        <begin position="1"/>
        <end position="11"/>
    </location>
</feature>
<feature type="compositionally biased region" description="Acidic residues" evidence="5">
    <location>
        <begin position="443"/>
        <end position="457"/>
    </location>
</feature>
<keyword evidence="3" id="KW-0597">Phosphoprotein</keyword>
<proteinExistence type="inferred from homology"/>
<dbReference type="PANTHER" id="PTHR13237">
    <property type="entry name" value="SOMETHING ABOUT SILENCING PROTEIN 10-RELATED"/>
    <property type="match status" value="1"/>
</dbReference>
<accession>A0ABD3W143</accession>
<comment type="caution">
    <text evidence="7">The sequence shown here is derived from an EMBL/GenBank/DDBJ whole genome shotgun (WGS) entry which is preliminary data.</text>
</comment>
<evidence type="ECO:0000313" key="8">
    <source>
        <dbReference type="Proteomes" id="UP001634394"/>
    </source>
</evidence>
<feature type="compositionally biased region" description="Basic residues" evidence="5">
    <location>
        <begin position="486"/>
        <end position="502"/>
    </location>
</feature>
<dbReference type="EMBL" id="JBJQND010000008">
    <property type="protein sequence ID" value="KAL3867582.1"/>
    <property type="molecule type" value="Genomic_DNA"/>
</dbReference>
<dbReference type="GO" id="GO:0005634">
    <property type="term" value="C:nucleus"/>
    <property type="evidence" value="ECO:0007669"/>
    <property type="project" value="UniProtKB-SubCell"/>
</dbReference>
<evidence type="ECO:0000256" key="2">
    <source>
        <dbReference type="ARBA" id="ARBA00010979"/>
    </source>
</evidence>
<organism evidence="7 8">
    <name type="scientific">Sinanodonta woodiana</name>
    <name type="common">Chinese pond mussel</name>
    <name type="synonym">Anodonta woodiana</name>
    <dbReference type="NCBI Taxonomy" id="1069815"/>
    <lineage>
        <taxon>Eukaryota</taxon>
        <taxon>Metazoa</taxon>
        <taxon>Spiralia</taxon>
        <taxon>Lophotrochozoa</taxon>
        <taxon>Mollusca</taxon>
        <taxon>Bivalvia</taxon>
        <taxon>Autobranchia</taxon>
        <taxon>Heteroconchia</taxon>
        <taxon>Palaeoheterodonta</taxon>
        <taxon>Unionida</taxon>
        <taxon>Unionoidea</taxon>
        <taxon>Unionidae</taxon>
        <taxon>Unioninae</taxon>
        <taxon>Sinanodonta</taxon>
    </lineage>
</organism>
<feature type="compositionally biased region" description="Basic and acidic residues" evidence="5">
    <location>
        <begin position="417"/>
        <end position="442"/>
    </location>
</feature>